<dbReference type="EMBL" id="MN740389">
    <property type="protein sequence ID" value="QHU03803.1"/>
    <property type="molecule type" value="Genomic_DNA"/>
</dbReference>
<dbReference type="InterPro" id="IPR041667">
    <property type="entry name" value="Cupin_8"/>
</dbReference>
<dbReference type="SUPFAM" id="SSF51197">
    <property type="entry name" value="Clavaminate synthase-like"/>
    <property type="match status" value="1"/>
</dbReference>
<dbReference type="Pfam" id="PF13621">
    <property type="entry name" value="Cupin_8"/>
    <property type="match status" value="1"/>
</dbReference>
<dbReference type="AlphaFoldDB" id="A0A6C0JEH1"/>
<protein>
    <recommendedName>
        <fullName evidence="1">Cupin-like domain-containing protein</fullName>
    </recommendedName>
</protein>
<proteinExistence type="predicted"/>
<accession>A0A6C0JEH1</accession>
<evidence type="ECO:0000259" key="1">
    <source>
        <dbReference type="Pfam" id="PF13621"/>
    </source>
</evidence>
<sequence length="306" mass="36314">MDYSNNEHLQEVCEVKQPVLFDYRSVNPEFFEKLNYDTISEPKYGNSDIKVKDINDYWESDEAVDYIVLPFQTGTNLMRTDPKSKYFTENNQDFLEDTGLLKTLRACDMDIKSNMTAVSKYDICTASKDTVTPLRYHLYNRHFICVNTGKIRVKMSPWKSTKYLYQNRDFENFEFRSPINVWKPQKKYMHEMDKIKFLEFEVVEGHMLFIPPYWWYSIKYTSDTDSLVCGFTYSSVMNCVSNSPELMKYYIQQTNIKKRMTKVLEIQETTETKKEEVLDESKENTLQNTLDKKEAPTVKQLQDIIS</sequence>
<feature type="domain" description="Cupin-like" evidence="1">
    <location>
        <begin position="127"/>
        <end position="222"/>
    </location>
</feature>
<dbReference type="Gene3D" id="2.60.120.650">
    <property type="entry name" value="Cupin"/>
    <property type="match status" value="1"/>
</dbReference>
<reference evidence="2" key="1">
    <citation type="journal article" date="2020" name="Nature">
        <title>Giant virus diversity and host interactions through global metagenomics.</title>
        <authorList>
            <person name="Schulz F."/>
            <person name="Roux S."/>
            <person name="Paez-Espino D."/>
            <person name="Jungbluth S."/>
            <person name="Walsh D.A."/>
            <person name="Denef V.J."/>
            <person name="McMahon K.D."/>
            <person name="Konstantinidis K.T."/>
            <person name="Eloe-Fadrosh E.A."/>
            <person name="Kyrpides N.C."/>
            <person name="Woyke T."/>
        </authorList>
    </citation>
    <scope>NUCLEOTIDE SEQUENCE</scope>
    <source>
        <strain evidence="2">GVMAG-M-3300027708-20</strain>
    </source>
</reference>
<organism evidence="2">
    <name type="scientific">viral metagenome</name>
    <dbReference type="NCBI Taxonomy" id="1070528"/>
    <lineage>
        <taxon>unclassified sequences</taxon>
        <taxon>metagenomes</taxon>
        <taxon>organismal metagenomes</taxon>
    </lineage>
</organism>
<name>A0A6C0JEH1_9ZZZZ</name>
<evidence type="ECO:0000313" key="2">
    <source>
        <dbReference type="EMBL" id="QHU03803.1"/>
    </source>
</evidence>